<dbReference type="Proteomes" id="UP000015346">
    <property type="component" value="Unassembled WGS sequence"/>
</dbReference>
<evidence type="ECO:0000313" key="3">
    <source>
        <dbReference type="Proteomes" id="UP000015346"/>
    </source>
</evidence>
<dbReference type="HOGENOM" id="CLU_743707_0_0_5"/>
<feature type="transmembrane region" description="Helical" evidence="1">
    <location>
        <begin position="137"/>
        <end position="161"/>
    </location>
</feature>
<keyword evidence="1" id="KW-1133">Transmembrane helix</keyword>
<feature type="transmembrane region" description="Helical" evidence="1">
    <location>
        <begin position="205"/>
        <end position="230"/>
    </location>
</feature>
<feature type="transmembrane region" description="Helical" evidence="1">
    <location>
        <begin position="21"/>
        <end position="46"/>
    </location>
</feature>
<evidence type="ECO:0000313" key="2">
    <source>
        <dbReference type="EMBL" id="EPX85836.1"/>
    </source>
</evidence>
<accession>S9QWQ8</accession>
<keyword evidence="1" id="KW-0472">Membrane</keyword>
<feature type="transmembrane region" description="Helical" evidence="1">
    <location>
        <begin position="167"/>
        <end position="184"/>
    </location>
</feature>
<proteinExistence type="predicted"/>
<feature type="transmembrane region" description="Helical" evidence="1">
    <location>
        <begin position="103"/>
        <end position="125"/>
    </location>
</feature>
<feature type="transmembrane region" description="Helical" evidence="1">
    <location>
        <begin position="291"/>
        <end position="310"/>
    </location>
</feature>
<feature type="transmembrane region" description="Helical" evidence="1">
    <location>
        <begin position="268"/>
        <end position="285"/>
    </location>
</feature>
<organism evidence="2 3">
    <name type="scientific">Rubellimicrobium thermophilum DSM 16684</name>
    <dbReference type="NCBI Taxonomy" id="1123069"/>
    <lineage>
        <taxon>Bacteria</taxon>
        <taxon>Pseudomonadati</taxon>
        <taxon>Pseudomonadota</taxon>
        <taxon>Alphaproteobacteria</taxon>
        <taxon>Rhodobacterales</taxon>
        <taxon>Roseobacteraceae</taxon>
        <taxon>Rubellimicrobium</taxon>
    </lineage>
</organism>
<feature type="transmembrane region" description="Helical" evidence="1">
    <location>
        <begin position="322"/>
        <end position="344"/>
    </location>
</feature>
<comment type="caution">
    <text evidence="2">The sequence shown here is derived from an EMBL/GenBank/DDBJ whole genome shotgun (WGS) entry which is preliminary data.</text>
</comment>
<feature type="transmembrane region" description="Helical" evidence="1">
    <location>
        <begin position="58"/>
        <end position="83"/>
    </location>
</feature>
<reference evidence="2 3" key="1">
    <citation type="journal article" date="2013" name="Stand. Genomic Sci.">
        <title>Genome sequence of the reddish-pigmented Rubellimicrobium thermophilum type strain (DSM 16684(T)), a member of the Roseobacter clade.</title>
        <authorList>
            <person name="Fiebig A."/>
            <person name="Riedel T."/>
            <person name="Gronow S."/>
            <person name="Petersen J."/>
            <person name="Klenk H.P."/>
            <person name="Goker M."/>
        </authorList>
    </citation>
    <scope>NUCLEOTIDE SEQUENCE [LARGE SCALE GENOMIC DNA]</scope>
    <source>
        <strain evidence="2 3">DSM 16684</strain>
    </source>
</reference>
<keyword evidence="1" id="KW-0812">Transmembrane</keyword>
<dbReference type="EMBL" id="AOLV01000012">
    <property type="protein sequence ID" value="EPX85836.1"/>
    <property type="molecule type" value="Genomic_DNA"/>
</dbReference>
<feature type="transmembrane region" description="Helical" evidence="1">
    <location>
        <begin position="350"/>
        <end position="370"/>
    </location>
</feature>
<feature type="transmembrane region" description="Helical" evidence="1">
    <location>
        <begin position="242"/>
        <end position="261"/>
    </location>
</feature>
<sequence>MTVTPADRPGVLPDRSFDRRLFASGMLSFLLAGALAALYGLSLPVWSRVFGLGPGEGGLLLAAHGAGALLTIAAGVTGMPVVTLRTGLGLLTLGTTGLTLAPVWGIALAGAMLSGMGFGMVVQVVNRRFLTEFGARGAAMVGLVNATFGAGAILAPFAVILVGGQPAPVLGAVAALLLLSLLGAPSDPPRVEGVRGLPPLRDARLLLLLPVLLAVAMEGALTGFGVAALIDLGLSEAEAARLLSGFFTAYLAGRLSLWRIAPLIPPGALFLIGLGGTAAMAALAAAGAPGWGFVAAGPFVGITWPSFYVWSTRLLGTDPRMGSAVLGASVLGSTLGALALRPILGLTGEGAVFAVVAIVAGSLAALLLLIGPRLRRLPAR</sequence>
<gene>
    <name evidence="2" type="ORF">ruthe_01557</name>
</gene>
<dbReference type="RefSeq" id="WP_021097646.1">
    <property type="nucleotide sequence ID" value="NZ_KE557320.1"/>
</dbReference>
<keyword evidence="3" id="KW-1185">Reference proteome</keyword>
<dbReference type="SUPFAM" id="SSF103473">
    <property type="entry name" value="MFS general substrate transporter"/>
    <property type="match status" value="1"/>
</dbReference>
<dbReference type="InterPro" id="IPR036259">
    <property type="entry name" value="MFS_trans_sf"/>
</dbReference>
<dbReference type="AlphaFoldDB" id="S9QWQ8"/>
<dbReference type="OrthoDB" id="581345at2"/>
<dbReference type="STRING" id="1123069.ruthe_01557"/>
<name>S9QWQ8_9RHOB</name>
<evidence type="ECO:0000256" key="1">
    <source>
        <dbReference type="SAM" id="Phobius"/>
    </source>
</evidence>
<protein>
    <submittedName>
        <fullName evidence="2">Fucose permease</fullName>
    </submittedName>
</protein>